<keyword evidence="2" id="KW-1185">Reference proteome</keyword>
<dbReference type="InterPro" id="IPR009003">
    <property type="entry name" value="Peptidase_S1_PA"/>
</dbReference>
<evidence type="ECO:0000313" key="1">
    <source>
        <dbReference type="EMBL" id="KAB1221965.1"/>
    </source>
</evidence>
<organism evidence="1 2">
    <name type="scientific">Morella rubra</name>
    <name type="common">Chinese bayberry</name>
    <dbReference type="NCBI Taxonomy" id="262757"/>
    <lineage>
        <taxon>Eukaryota</taxon>
        <taxon>Viridiplantae</taxon>
        <taxon>Streptophyta</taxon>
        <taxon>Embryophyta</taxon>
        <taxon>Tracheophyta</taxon>
        <taxon>Spermatophyta</taxon>
        <taxon>Magnoliopsida</taxon>
        <taxon>eudicotyledons</taxon>
        <taxon>Gunneridae</taxon>
        <taxon>Pentapetalae</taxon>
        <taxon>rosids</taxon>
        <taxon>fabids</taxon>
        <taxon>Fagales</taxon>
        <taxon>Myricaceae</taxon>
        <taxon>Morella</taxon>
    </lineage>
</organism>
<dbReference type="OrthoDB" id="17845at2759"/>
<dbReference type="EMBL" id="RXIC02000020">
    <property type="protein sequence ID" value="KAB1221965.1"/>
    <property type="molecule type" value="Genomic_DNA"/>
</dbReference>
<dbReference type="SUPFAM" id="SSF50494">
    <property type="entry name" value="Trypsin-like serine proteases"/>
    <property type="match status" value="2"/>
</dbReference>
<dbReference type="InterPro" id="IPR043504">
    <property type="entry name" value="Peptidase_S1_PA_chymotrypsin"/>
</dbReference>
<dbReference type="GO" id="GO:0005777">
    <property type="term" value="C:peroxisome"/>
    <property type="evidence" value="ECO:0007669"/>
    <property type="project" value="InterPro"/>
</dbReference>
<comment type="caution">
    <text evidence="1">The sequence shown here is derived from an EMBL/GenBank/DDBJ whole genome shotgun (WGS) entry which is preliminary data.</text>
</comment>
<protein>
    <submittedName>
        <fullName evidence="1">Glyoxysomal processing protease, glyoxysomal</fullName>
    </submittedName>
</protein>
<dbReference type="FunFam" id="2.40.10.10:FF:000074">
    <property type="entry name" value="glyoxysomal processing protease, glyoxysomal-like"/>
    <property type="match status" value="1"/>
</dbReference>
<dbReference type="AlphaFoldDB" id="A0A6A1W9S8"/>
<dbReference type="GO" id="GO:0004252">
    <property type="term" value="F:serine-type endopeptidase activity"/>
    <property type="evidence" value="ECO:0007669"/>
    <property type="project" value="InterPro"/>
</dbReference>
<dbReference type="Pfam" id="PF13365">
    <property type="entry name" value="Trypsin_2"/>
    <property type="match status" value="1"/>
</dbReference>
<dbReference type="GO" id="GO:0016485">
    <property type="term" value="P:protein processing"/>
    <property type="evidence" value="ECO:0007669"/>
    <property type="project" value="InterPro"/>
</dbReference>
<dbReference type="PANTHER" id="PTHR21004">
    <property type="entry name" value="SERINE PROTEASE-RELATED"/>
    <property type="match status" value="1"/>
</dbReference>
<evidence type="ECO:0000313" key="2">
    <source>
        <dbReference type="Proteomes" id="UP000516437"/>
    </source>
</evidence>
<dbReference type="Gene3D" id="2.40.10.10">
    <property type="entry name" value="Trypsin-like serine proteases"/>
    <property type="match status" value="1"/>
</dbReference>
<keyword evidence="1" id="KW-0378">Hydrolase</keyword>
<accession>A0A6A1W9S8</accession>
<dbReference type="PANTHER" id="PTHR21004:SF0">
    <property type="entry name" value="PEROXISOMAL LEADER PEPTIDE-PROCESSING PROTEASE"/>
    <property type="match status" value="1"/>
</dbReference>
<gene>
    <name evidence="1" type="ORF">CJ030_MR2G007001</name>
</gene>
<proteinExistence type="predicted"/>
<name>A0A6A1W9S8_9ROSI</name>
<reference evidence="1 2" key="1">
    <citation type="journal article" date="2019" name="Plant Biotechnol. J.">
        <title>The red bayberry genome and genetic basis of sex determination.</title>
        <authorList>
            <person name="Jia H.M."/>
            <person name="Jia H.J."/>
            <person name="Cai Q.L."/>
            <person name="Wang Y."/>
            <person name="Zhao H.B."/>
            <person name="Yang W.F."/>
            <person name="Wang G.Y."/>
            <person name="Li Y.H."/>
            <person name="Zhan D.L."/>
            <person name="Shen Y.T."/>
            <person name="Niu Q.F."/>
            <person name="Chang L."/>
            <person name="Qiu J."/>
            <person name="Zhao L."/>
            <person name="Xie H.B."/>
            <person name="Fu W.Y."/>
            <person name="Jin J."/>
            <person name="Li X.W."/>
            <person name="Jiao Y."/>
            <person name="Zhou C.C."/>
            <person name="Tu T."/>
            <person name="Chai C.Y."/>
            <person name="Gao J.L."/>
            <person name="Fan L.J."/>
            <person name="van de Weg E."/>
            <person name="Wang J.Y."/>
            <person name="Gao Z.S."/>
        </authorList>
    </citation>
    <scope>NUCLEOTIDE SEQUENCE [LARGE SCALE GENOMIC DNA]</scope>
    <source>
        <tissue evidence="1">Leaves</tissue>
    </source>
</reference>
<dbReference type="Gene3D" id="2.40.10.120">
    <property type="match status" value="1"/>
</dbReference>
<dbReference type="Proteomes" id="UP000516437">
    <property type="component" value="Chromosome 2"/>
</dbReference>
<sequence length="807" mass="87625">MASPDIVEFARNFAVMVRVQGPDPKGLKMRNHAFHQYQSGTTTLSASGMLLPDTLYDAEVAKRLYGHNDRCPALVLTVASIVEPFLTLEHREKIAEVGRPQLIPSVHVDIMVEGKMVSQKELKDLDEGAPCWIAAQVLTLVGVSFIQFVELGLKGHKRPLKLLDSVTFNCQSSRLAVVRNESLVIDCATYETVAKYKTADIPASALALQSLTEASLGSAENGWEFGWSLASHSSGPVPLTDAIRTQRQSHLEVGESGNLSLLRKSTTRVVILGVSLSPKDVPDILVSYSRKRGDFLLAVGSPFGVLSPVHFFNSISVGSIANCYPPTSLTTSLLMADIRGLPGMEGGPVFGQHANLIGILIKPLRQKASFAEVQLVVPWEAIAASCNDLLLKQSQSAEKGIHYNKEDLNAVRKAHITNGKYFDGSFSHVDKHLDSCHPSQLPVEKAMGAICLVTIDDGVWASGVLLNEQGLILTNAHLLEPWRFGKTTVSSVRFETKTEKVSFLSEEFASLHANGVDDNLKSQSLLPKPLKTVTCTVGDEHDGYKRSYSYGGCRKIRVRMDHMEPWVWCDAKVVYVCKGPLDVALLQLEHVPDQLSPIVMNSECPSLGSKAYVIGHGLFGPRCGFFPSVCSGVVTKVVKAKISHSSPSNQVGNTQGHIPVMLETTAAVHPGGSGGAVVDSDGHMIGLVTSNARHGGGTVIPHLNFSIPCAALEPIFRFSKDMQDLSIVRVLDQPNEHLSSVWALMPSLAPKPPPLPHLPQSLLEDSTKLVKGSRFAKFMVEREESLKRSIQHGKVEKLSSEVIPSKL</sequence>
<keyword evidence="1" id="KW-0645">Protease</keyword>
<dbReference type="FunFam" id="2.40.10.10:FF:000096">
    <property type="entry name" value="Glyoxysomal processing protease glyoxysomal"/>
    <property type="match status" value="1"/>
</dbReference>
<dbReference type="InterPro" id="IPR039245">
    <property type="entry name" value="TYSND1/DEG15"/>
</dbReference>